<feature type="domain" description="Major facilitator superfamily (MFS) profile" evidence="9">
    <location>
        <begin position="44"/>
        <end position="477"/>
    </location>
</feature>
<evidence type="ECO:0000256" key="1">
    <source>
        <dbReference type="ARBA" id="ARBA00004651"/>
    </source>
</evidence>
<evidence type="ECO:0000256" key="6">
    <source>
        <dbReference type="ARBA" id="ARBA00022989"/>
    </source>
</evidence>
<feature type="transmembrane region" description="Helical" evidence="8">
    <location>
        <begin position="179"/>
        <end position="199"/>
    </location>
</feature>
<evidence type="ECO:0000256" key="8">
    <source>
        <dbReference type="SAM" id="Phobius"/>
    </source>
</evidence>
<keyword evidence="7 8" id="KW-0472">Membrane</keyword>
<evidence type="ECO:0000259" key="9">
    <source>
        <dbReference type="PROSITE" id="PS50850"/>
    </source>
</evidence>
<dbReference type="EMBL" id="MN433063">
    <property type="protein sequence ID" value="QJX15773.1"/>
    <property type="molecule type" value="mRNA"/>
</dbReference>
<feature type="transmembrane region" description="Helical" evidence="8">
    <location>
        <begin position="121"/>
        <end position="141"/>
    </location>
</feature>
<dbReference type="SUPFAM" id="SSF103473">
    <property type="entry name" value="MFS general substrate transporter"/>
    <property type="match status" value="1"/>
</dbReference>
<evidence type="ECO:0000256" key="5">
    <source>
        <dbReference type="ARBA" id="ARBA00022692"/>
    </source>
</evidence>
<feature type="transmembrane region" description="Helical" evidence="8">
    <location>
        <begin position="147"/>
        <end position="167"/>
    </location>
</feature>
<feature type="transmembrane region" description="Helical" evidence="8">
    <location>
        <begin position="425"/>
        <end position="444"/>
    </location>
</feature>
<gene>
    <name evidence="10" type="primary">GTR1</name>
</gene>
<comment type="subcellular location">
    <subcellularLocation>
        <location evidence="1">Cell membrane</location>
        <topology evidence="1">Multi-pass membrane protein</topology>
    </subcellularLocation>
</comment>
<dbReference type="Pfam" id="PF00083">
    <property type="entry name" value="Sugar_tr"/>
    <property type="match status" value="1"/>
</dbReference>
<dbReference type="PANTHER" id="PTHR48021">
    <property type="match status" value="1"/>
</dbReference>
<evidence type="ECO:0000313" key="10">
    <source>
        <dbReference type="EMBL" id="QJX15773.1"/>
    </source>
</evidence>
<evidence type="ECO:0000256" key="4">
    <source>
        <dbReference type="ARBA" id="ARBA00022597"/>
    </source>
</evidence>
<evidence type="ECO:0000256" key="2">
    <source>
        <dbReference type="ARBA" id="ARBA00022448"/>
    </source>
</evidence>
<organism evidence="10">
    <name type="scientific">Phyllotreta armoraciae</name>
    <dbReference type="NCBI Taxonomy" id="1553667"/>
    <lineage>
        <taxon>Eukaryota</taxon>
        <taxon>Metazoa</taxon>
        <taxon>Ecdysozoa</taxon>
        <taxon>Arthropoda</taxon>
        <taxon>Hexapoda</taxon>
        <taxon>Insecta</taxon>
        <taxon>Pterygota</taxon>
        <taxon>Neoptera</taxon>
        <taxon>Endopterygota</taxon>
        <taxon>Coleoptera</taxon>
        <taxon>Polyphaga</taxon>
        <taxon>Cucujiformia</taxon>
        <taxon>Chrysomeloidea</taxon>
        <taxon>Chrysomelidae</taxon>
        <taxon>Galerucinae</taxon>
        <taxon>Alticini</taxon>
        <taxon>Phyllotreta</taxon>
    </lineage>
</organism>
<protein>
    <submittedName>
        <fullName evidence="10">Glucosinolate transporter</fullName>
    </submittedName>
</protein>
<sequence length="490" mass="54792">MNNWTKEHFEEKIGSIKNKMETESHTCEAKKEEKQCVKSDTFFLYFSVITVQLLTLASGSSMAWTSPVLGKLYSNDTNVNPMGRPITTIEVSMLAGIPLFTNTIGMLIVPKLSDIIGRKGHLLISGVVMLLSGIGLGFSSASVTFMIITRCLFGITGCFVVLCIYLVEICEDHNRGKFGCFTGIFNQIGHLFGFVIGPYFSVKNFSLIVISPVLIFIIFAMMLPESPVYLLKKGKEDECKNALRKLRRNKTEEEIESDMIKLKENFKKEQKGKIADLFKNQENLVALILSFLPMLLKYFSGVTVIFMFLAPFFDEAGTNLSGDTVAIGIAVFKILFFTLTSFIVERFGRRKMLLISSTGTSIPLFLIGIYFYLQHINSMFLVNLQWLPLTSLLFTVALFGLGLGPIPMPLISELPRAELKAVSGSVVHAVCNIVIFAITSLYPIISESLGNHWCVWWFSLNCLLGSILMYFFLPETKGKTFDEIQAILKG</sequence>
<keyword evidence="5 8" id="KW-0812">Transmembrane</keyword>
<feature type="transmembrane region" description="Helical" evidence="8">
    <location>
        <begin position="456"/>
        <end position="473"/>
    </location>
</feature>
<dbReference type="InterPro" id="IPR050549">
    <property type="entry name" value="MFS_Trehalose_Transporter"/>
</dbReference>
<dbReference type="InterPro" id="IPR005828">
    <property type="entry name" value="MFS_sugar_transport-like"/>
</dbReference>
<dbReference type="InterPro" id="IPR036259">
    <property type="entry name" value="MFS_trans_sf"/>
</dbReference>
<dbReference type="GO" id="GO:0022857">
    <property type="term" value="F:transmembrane transporter activity"/>
    <property type="evidence" value="ECO:0007669"/>
    <property type="project" value="InterPro"/>
</dbReference>
<dbReference type="InterPro" id="IPR020846">
    <property type="entry name" value="MFS_dom"/>
</dbReference>
<keyword evidence="4" id="KW-0762">Sugar transport</keyword>
<dbReference type="Gene3D" id="1.20.1250.20">
    <property type="entry name" value="MFS general substrate transporter like domains"/>
    <property type="match status" value="1"/>
</dbReference>
<proteinExistence type="evidence at transcript level"/>
<name>A0A858Z6R5_9CUCU</name>
<accession>A0A858Z6R5</accession>
<dbReference type="FunFam" id="1.20.1250.20:FF:000218">
    <property type="entry name" value="facilitated trehalose transporter Tret1"/>
    <property type="match status" value="1"/>
</dbReference>
<feature type="transmembrane region" description="Helical" evidence="8">
    <location>
        <begin position="385"/>
        <end position="404"/>
    </location>
</feature>
<keyword evidence="3" id="KW-1003">Cell membrane</keyword>
<dbReference type="PANTHER" id="PTHR48021:SF47">
    <property type="entry name" value="GH17672P"/>
    <property type="match status" value="1"/>
</dbReference>
<dbReference type="AlphaFoldDB" id="A0A858Z6R5"/>
<dbReference type="GO" id="GO:0005886">
    <property type="term" value="C:plasma membrane"/>
    <property type="evidence" value="ECO:0007669"/>
    <property type="project" value="UniProtKB-SubCell"/>
</dbReference>
<feature type="transmembrane region" description="Helical" evidence="8">
    <location>
        <begin position="205"/>
        <end position="223"/>
    </location>
</feature>
<keyword evidence="6 8" id="KW-1133">Transmembrane helix</keyword>
<feature type="transmembrane region" description="Helical" evidence="8">
    <location>
        <begin position="353"/>
        <end position="373"/>
    </location>
</feature>
<dbReference type="PROSITE" id="PS50850">
    <property type="entry name" value="MFS"/>
    <property type="match status" value="1"/>
</dbReference>
<feature type="transmembrane region" description="Helical" evidence="8">
    <location>
        <begin position="86"/>
        <end position="109"/>
    </location>
</feature>
<dbReference type="InterPro" id="IPR005829">
    <property type="entry name" value="Sugar_transporter_CS"/>
</dbReference>
<dbReference type="PROSITE" id="PS00216">
    <property type="entry name" value="SUGAR_TRANSPORT_1"/>
    <property type="match status" value="1"/>
</dbReference>
<evidence type="ECO:0000256" key="7">
    <source>
        <dbReference type="ARBA" id="ARBA00023136"/>
    </source>
</evidence>
<evidence type="ECO:0000256" key="3">
    <source>
        <dbReference type="ARBA" id="ARBA00022475"/>
    </source>
</evidence>
<reference evidence="10" key="1">
    <citation type="submission" date="2019-09" db="EMBL/GenBank/DDBJ databases">
        <title>MFS transporters aid in co-option of insect defense compounds from plants.</title>
        <authorList>
            <person name="Yang Z.-L."/>
            <person name="Nour-Eldin H.H."/>
            <person name="Haenniger S."/>
            <person name="Reichelt M."/>
            <person name="Crocoll C."/>
            <person name="Vogel H."/>
            <person name="Beran F."/>
        </authorList>
    </citation>
    <scope>NUCLEOTIDE SEQUENCE</scope>
</reference>
<feature type="transmembrane region" description="Helical" evidence="8">
    <location>
        <begin position="284"/>
        <end position="313"/>
    </location>
</feature>
<keyword evidence="2" id="KW-0813">Transport</keyword>
<feature type="transmembrane region" description="Helical" evidence="8">
    <location>
        <begin position="325"/>
        <end position="344"/>
    </location>
</feature>
<feature type="transmembrane region" description="Helical" evidence="8">
    <location>
        <begin position="42"/>
        <end position="66"/>
    </location>
</feature>